<feature type="signal peptide" evidence="1">
    <location>
        <begin position="1"/>
        <end position="26"/>
    </location>
</feature>
<protein>
    <recommendedName>
        <fullName evidence="2">MobA-like NTP transferase domain-containing protein</fullName>
    </recommendedName>
</protein>
<organism evidence="3 4">
    <name type="scientific">Abyssobacteria bacterium (strain SURF_5)</name>
    <dbReference type="NCBI Taxonomy" id="2093360"/>
    <lineage>
        <taxon>Bacteria</taxon>
        <taxon>Pseudomonadati</taxon>
        <taxon>Candidatus Hydrogenedentota</taxon>
        <taxon>Candidatus Abyssobacteria</taxon>
    </lineage>
</organism>
<dbReference type="Pfam" id="PF12804">
    <property type="entry name" value="NTP_transf_3"/>
    <property type="match status" value="1"/>
</dbReference>
<dbReference type="AlphaFoldDB" id="A0A3A4N559"/>
<gene>
    <name evidence="3" type="ORF">C4520_17805</name>
</gene>
<comment type="caution">
    <text evidence="3">The sequence shown here is derived from an EMBL/GenBank/DDBJ whole genome shotgun (WGS) entry which is preliminary data.</text>
</comment>
<dbReference type="GO" id="GO:0016779">
    <property type="term" value="F:nucleotidyltransferase activity"/>
    <property type="evidence" value="ECO:0007669"/>
    <property type="project" value="UniProtKB-ARBA"/>
</dbReference>
<sequence length="318" mass="35467">MNVKMKGVVAVLIFLSLSAAGISSMASLPASEDTGRPDGRVVAILFSVWQTEDAKKHFRDVPNLDLLEVNGKPMIEHVYDALRSSRHVDKIVVFAAPEVERRLKLTDDPGTSFIEDRGDAAANLQFGVGEVEKGDLVMFIPSDLALVTSEGLDELIDRVLDERSVDLVFPLVSRQQCERQYPEEARTYGHFREGQFTGAHVEFLRPDLFLDNPDEVRAQKDNLYNLYYMRKSTLGAARFLGVKLTLKYVFGSLSIQDLERHVLEKYEVTAKAILWDDADLATDLSEPSDVQMISRALQQRAAAQLRTPPARGAVSGRS</sequence>
<evidence type="ECO:0000313" key="4">
    <source>
        <dbReference type="Proteomes" id="UP000265882"/>
    </source>
</evidence>
<dbReference type="InterPro" id="IPR025877">
    <property type="entry name" value="MobA-like_NTP_Trfase"/>
</dbReference>
<accession>A0A3A4N559</accession>
<reference evidence="3 4" key="1">
    <citation type="journal article" date="2017" name="ISME J.">
        <title>Energy and carbon metabolisms in a deep terrestrial subsurface fluid microbial community.</title>
        <authorList>
            <person name="Momper L."/>
            <person name="Jungbluth S.P."/>
            <person name="Lee M.D."/>
            <person name="Amend J.P."/>
        </authorList>
    </citation>
    <scope>NUCLEOTIDE SEQUENCE [LARGE SCALE GENOMIC DNA]</scope>
    <source>
        <strain evidence="3">SURF_5</strain>
    </source>
</reference>
<dbReference type="EMBL" id="QZKU01000122">
    <property type="protein sequence ID" value="RJP17057.1"/>
    <property type="molecule type" value="Genomic_DNA"/>
</dbReference>
<evidence type="ECO:0000256" key="1">
    <source>
        <dbReference type="SAM" id="SignalP"/>
    </source>
</evidence>
<feature type="chain" id="PRO_5017483044" description="MobA-like NTP transferase domain-containing protein" evidence="1">
    <location>
        <begin position="27"/>
        <end position="318"/>
    </location>
</feature>
<name>A0A3A4N559_ABYX5</name>
<evidence type="ECO:0000313" key="3">
    <source>
        <dbReference type="EMBL" id="RJP17057.1"/>
    </source>
</evidence>
<dbReference type="SUPFAM" id="SSF53448">
    <property type="entry name" value="Nucleotide-diphospho-sugar transferases"/>
    <property type="match status" value="1"/>
</dbReference>
<dbReference type="Gene3D" id="3.90.550.10">
    <property type="entry name" value="Spore Coat Polysaccharide Biosynthesis Protein SpsA, Chain A"/>
    <property type="match status" value="1"/>
</dbReference>
<evidence type="ECO:0000259" key="2">
    <source>
        <dbReference type="Pfam" id="PF12804"/>
    </source>
</evidence>
<keyword evidence="1" id="KW-0732">Signal</keyword>
<dbReference type="Proteomes" id="UP000265882">
    <property type="component" value="Unassembled WGS sequence"/>
</dbReference>
<dbReference type="InterPro" id="IPR029044">
    <property type="entry name" value="Nucleotide-diphossugar_trans"/>
</dbReference>
<proteinExistence type="predicted"/>
<feature type="domain" description="MobA-like NTP transferase" evidence="2">
    <location>
        <begin position="66"/>
        <end position="170"/>
    </location>
</feature>